<dbReference type="InterPro" id="IPR036390">
    <property type="entry name" value="WH_DNA-bd_sf"/>
</dbReference>
<feature type="domain" description="HTH arsR-type" evidence="2">
    <location>
        <begin position="16"/>
        <end position="97"/>
    </location>
</feature>
<dbReference type="InterPro" id="IPR000600">
    <property type="entry name" value="ROK"/>
</dbReference>
<dbReference type="CDD" id="cd00090">
    <property type="entry name" value="HTH_ARSR"/>
    <property type="match status" value="1"/>
</dbReference>
<dbReference type="SUPFAM" id="SSF53067">
    <property type="entry name" value="Actin-like ATPase domain"/>
    <property type="match status" value="1"/>
</dbReference>
<dbReference type="InterPro" id="IPR001845">
    <property type="entry name" value="HTH_ArsR_DNA-bd_dom"/>
</dbReference>
<comment type="similarity">
    <text evidence="1">Belongs to the ROK (NagC/XylR) family.</text>
</comment>
<comment type="caution">
    <text evidence="3">The sequence shown here is derived from an EMBL/GenBank/DDBJ whole genome shotgun (WGS) entry which is preliminary data.</text>
</comment>
<evidence type="ECO:0000313" key="4">
    <source>
        <dbReference type="Proteomes" id="UP000638313"/>
    </source>
</evidence>
<dbReference type="Gene3D" id="3.30.420.40">
    <property type="match status" value="2"/>
</dbReference>
<dbReference type="GO" id="GO:0003700">
    <property type="term" value="F:DNA-binding transcription factor activity"/>
    <property type="evidence" value="ECO:0007669"/>
    <property type="project" value="InterPro"/>
</dbReference>
<sequence length="398" mass="40484">MTTPGQHHARTPGTPSLLRALNDRAALDLLLAHGPLSRSRISTLTGLSKPTASQLLARLEAAGLVVPVGTTAGGPGPNARLYQVNPAAAHVAALDVTSTEVRVAVADLTGTTLAEHRAPTTGWATDATATEVAHAVARTVRAAGLPPGAVDQAVIGIGGALDPATGRLRYAAHLPGWHSPQLVPALRAAIGAPVSVENDVNLAAVAEQTHGATRGCDDFVLLWAGRGIGAAVVIGGRPHRGFTGGAGEVGYMPLPGAPVVRDVRRKNSGGFQELAGAPAVLALARQHGLTAPTAGQAVAEALHTPGKGDSFLTGLAGRLALGLASIVTVVDPELLVLAGEVPAAGGERLRALVQDALHDLTVARPEVRSSTVRGHPVLRGALQRALTTVRDTVFTTHH</sequence>
<dbReference type="InterPro" id="IPR043129">
    <property type="entry name" value="ATPase_NBD"/>
</dbReference>
<reference evidence="3" key="1">
    <citation type="journal article" date="2014" name="Int. J. Syst. Evol. Microbiol.">
        <title>Complete genome sequence of Corynebacterium casei LMG S-19264T (=DSM 44701T), isolated from a smear-ripened cheese.</title>
        <authorList>
            <consortium name="US DOE Joint Genome Institute (JGI-PGF)"/>
            <person name="Walter F."/>
            <person name="Albersmeier A."/>
            <person name="Kalinowski J."/>
            <person name="Ruckert C."/>
        </authorList>
    </citation>
    <scope>NUCLEOTIDE SEQUENCE</scope>
    <source>
        <strain evidence="3">JCM 4059</strain>
    </source>
</reference>
<dbReference type="Proteomes" id="UP000638313">
    <property type="component" value="Unassembled WGS sequence"/>
</dbReference>
<evidence type="ECO:0000256" key="1">
    <source>
        <dbReference type="ARBA" id="ARBA00006479"/>
    </source>
</evidence>
<dbReference type="SUPFAM" id="SSF46785">
    <property type="entry name" value="Winged helix' DNA-binding domain"/>
    <property type="match status" value="1"/>
</dbReference>
<protein>
    <recommendedName>
        <fullName evidence="2">HTH arsR-type domain-containing protein</fullName>
    </recommendedName>
</protein>
<dbReference type="SMART" id="SM00418">
    <property type="entry name" value="HTH_ARSR"/>
    <property type="match status" value="1"/>
</dbReference>
<accession>A0A919BAS4</accession>
<organism evidence="3 4">
    <name type="scientific">Streptomyces mashuensis</name>
    <dbReference type="NCBI Taxonomy" id="33904"/>
    <lineage>
        <taxon>Bacteria</taxon>
        <taxon>Bacillati</taxon>
        <taxon>Actinomycetota</taxon>
        <taxon>Actinomycetes</taxon>
        <taxon>Kitasatosporales</taxon>
        <taxon>Streptomycetaceae</taxon>
        <taxon>Streptomyces</taxon>
    </lineage>
</organism>
<evidence type="ECO:0000313" key="3">
    <source>
        <dbReference type="EMBL" id="GHF73086.1"/>
    </source>
</evidence>
<reference evidence="3" key="2">
    <citation type="submission" date="2020-09" db="EMBL/GenBank/DDBJ databases">
        <authorList>
            <person name="Sun Q."/>
            <person name="Ohkuma M."/>
        </authorList>
    </citation>
    <scope>NUCLEOTIDE SEQUENCE</scope>
    <source>
        <strain evidence="3">JCM 4059</strain>
    </source>
</reference>
<dbReference type="InterPro" id="IPR011991">
    <property type="entry name" value="ArsR-like_HTH"/>
</dbReference>
<dbReference type="Pfam" id="PF12802">
    <property type="entry name" value="MarR_2"/>
    <property type="match status" value="1"/>
</dbReference>
<name>A0A919BAS4_9ACTN</name>
<dbReference type="AlphaFoldDB" id="A0A919BAS4"/>
<dbReference type="Gene3D" id="1.10.10.10">
    <property type="entry name" value="Winged helix-like DNA-binding domain superfamily/Winged helix DNA-binding domain"/>
    <property type="match status" value="1"/>
</dbReference>
<dbReference type="Pfam" id="PF00480">
    <property type="entry name" value="ROK"/>
    <property type="match status" value="1"/>
</dbReference>
<dbReference type="InterPro" id="IPR000835">
    <property type="entry name" value="HTH_MarR-typ"/>
</dbReference>
<proteinExistence type="inferred from homology"/>
<dbReference type="RefSeq" id="WP_190133187.1">
    <property type="nucleotide sequence ID" value="NZ_BNBD01000023.1"/>
</dbReference>
<gene>
    <name evidence="3" type="ORF">GCM10010218_62870</name>
</gene>
<dbReference type="InterPro" id="IPR036388">
    <property type="entry name" value="WH-like_DNA-bd_sf"/>
</dbReference>
<evidence type="ECO:0000259" key="2">
    <source>
        <dbReference type="SMART" id="SM00418"/>
    </source>
</evidence>
<keyword evidence="4" id="KW-1185">Reference proteome</keyword>
<dbReference type="PANTHER" id="PTHR18964">
    <property type="entry name" value="ROK (REPRESSOR, ORF, KINASE) FAMILY"/>
    <property type="match status" value="1"/>
</dbReference>
<dbReference type="PANTHER" id="PTHR18964:SF149">
    <property type="entry name" value="BIFUNCTIONAL UDP-N-ACETYLGLUCOSAMINE 2-EPIMERASE_N-ACETYLMANNOSAMINE KINASE"/>
    <property type="match status" value="1"/>
</dbReference>
<dbReference type="EMBL" id="BNBD01000023">
    <property type="protein sequence ID" value="GHF73086.1"/>
    <property type="molecule type" value="Genomic_DNA"/>
</dbReference>